<dbReference type="InterPro" id="IPR036291">
    <property type="entry name" value="NAD(P)-bd_dom_sf"/>
</dbReference>
<keyword evidence="2" id="KW-1185">Reference proteome</keyword>
<dbReference type="Proteomes" id="UP000261704">
    <property type="component" value="Chromosome"/>
</dbReference>
<evidence type="ECO:0000313" key="2">
    <source>
        <dbReference type="Proteomes" id="UP000261704"/>
    </source>
</evidence>
<dbReference type="EMBL" id="CP032125">
    <property type="protein sequence ID" value="AXX96515.1"/>
    <property type="molecule type" value="Genomic_DNA"/>
</dbReference>
<dbReference type="OrthoDB" id="7170465at2"/>
<dbReference type="SUPFAM" id="SSF51735">
    <property type="entry name" value="NAD(P)-binding Rossmann-fold domains"/>
    <property type="match status" value="1"/>
</dbReference>
<protein>
    <submittedName>
        <fullName evidence="1">Epimerase</fullName>
    </submittedName>
</protein>
<dbReference type="KEGG" id="pamo:BAR1_00335"/>
<sequence length="286" mass="32027">MSNTVLILGGRGRFGRNAADAFKARGWEVRQFDRKSENLWDAAWGADVIVNGWNPLYPDWAAQVPKLTRQVIEVAKSTKATVILPGNVYNYGADAPSVYGVDTPHGAKNPLGRIRIEMEAAYRASGVRTIVLRAGDFIDTQASGNWFDMMITPKIGKGIFIYPGNPEIEHAWAWLPDLARAAVDLAEMRDDLPAFADIPFPGYALTGRELCAAVEKAYGQPLRLKKMNWLPIRIARPFWPMAKHILEMRYQWNKPHRIDGATFNNFLPDFEYTPLAQAMPLAVGVK</sequence>
<dbReference type="AlphaFoldDB" id="A0A347UCD7"/>
<dbReference type="RefSeq" id="WP_118941173.1">
    <property type="nucleotide sequence ID" value="NZ_CP032125.1"/>
</dbReference>
<gene>
    <name evidence="1" type="ORF">BAR1_00335</name>
</gene>
<accession>A0A347UCD7</accession>
<name>A0A347UCD7_9RHOB</name>
<reference evidence="1 2" key="1">
    <citation type="submission" date="2018-09" db="EMBL/GenBank/DDBJ databases">
        <title>Profundibacter amoris BAR1 gen. nov., sp. nov., a new member of the Roseobacter clade isolated at Lokis Castle Vent Field on the Arctic Mid-Oceanic Ridge.</title>
        <authorList>
            <person name="Le Moine Bauer S."/>
            <person name="Sjoeberg A.G."/>
            <person name="L'Haridon S."/>
            <person name="Stokke R."/>
            <person name="Roalkvam I."/>
            <person name="Steen I.H."/>
            <person name="Dahle H."/>
        </authorList>
    </citation>
    <scope>NUCLEOTIDE SEQUENCE [LARGE SCALE GENOMIC DNA]</scope>
    <source>
        <strain evidence="1 2">BAR1</strain>
    </source>
</reference>
<proteinExistence type="predicted"/>
<organism evidence="1 2">
    <name type="scientific">Profundibacter amoris</name>
    <dbReference type="NCBI Taxonomy" id="2171755"/>
    <lineage>
        <taxon>Bacteria</taxon>
        <taxon>Pseudomonadati</taxon>
        <taxon>Pseudomonadota</taxon>
        <taxon>Alphaproteobacteria</taxon>
        <taxon>Rhodobacterales</taxon>
        <taxon>Paracoccaceae</taxon>
        <taxon>Profundibacter</taxon>
    </lineage>
</organism>
<evidence type="ECO:0000313" key="1">
    <source>
        <dbReference type="EMBL" id="AXX96515.1"/>
    </source>
</evidence>
<dbReference type="Gene3D" id="3.40.50.720">
    <property type="entry name" value="NAD(P)-binding Rossmann-like Domain"/>
    <property type="match status" value="1"/>
</dbReference>